<organism evidence="2 3">
    <name type="scientific">Paraglaciecola psychrophila 170</name>
    <dbReference type="NCBI Taxonomy" id="1129794"/>
    <lineage>
        <taxon>Bacteria</taxon>
        <taxon>Pseudomonadati</taxon>
        <taxon>Pseudomonadota</taxon>
        <taxon>Gammaproteobacteria</taxon>
        <taxon>Alteromonadales</taxon>
        <taxon>Alteromonadaceae</taxon>
        <taxon>Paraglaciecola</taxon>
    </lineage>
</organism>
<evidence type="ECO:0008006" key="4">
    <source>
        <dbReference type="Google" id="ProtNLM"/>
    </source>
</evidence>
<dbReference type="STRING" id="1129794.C427_2511"/>
<dbReference type="InterPro" id="IPR018643">
    <property type="entry name" value="DUF2069_membrane"/>
</dbReference>
<dbReference type="AlphaFoldDB" id="K6YWR7"/>
<dbReference type="HOGENOM" id="CLU_122357_1_1_6"/>
<keyword evidence="1" id="KW-0472">Membrane</keyword>
<accession>K6YWR7</accession>
<feature type="transmembrane region" description="Helical" evidence="1">
    <location>
        <begin position="12"/>
        <end position="32"/>
    </location>
</feature>
<dbReference type="KEGG" id="gps:C427_2511"/>
<sequence>MTFNSTFFRRLTLTSYLLLIIWLVVWHFFLTIDKTTSTLFTLLFWIVPILLPAKGLLEGKPYTYAWANFIVMYYLLHGLTAVYAVEGERLYALVEIILCTLLFTGCSFYARVRGRELGLGIRKLKEELLEEKQAFEGSKTKEPK</sequence>
<gene>
    <name evidence="2" type="ORF">C427_2511</name>
</gene>
<dbReference type="Pfam" id="PF09842">
    <property type="entry name" value="DUF2069"/>
    <property type="match status" value="1"/>
</dbReference>
<feature type="transmembrane region" description="Helical" evidence="1">
    <location>
        <begin position="90"/>
        <end position="112"/>
    </location>
</feature>
<evidence type="ECO:0000313" key="3">
    <source>
        <dbReference type="Proteomes" id="UP000011864"/>
    </source>
</evidence>
<keyword evidence="1" id="KW-1133">Transmembrane helix</keyword>
<keyword evidence="1" id="KW-0812">Transmembrane</keyword>
<feature type="transmembrane region" description="Helical" evidence="1">
    <location>
        <begin position="64"/>
        <end position="84"/>
    </location>
</feature>
<dbReference type="PATRIC" id="fig|1129794.4.peg.2490"/>
<dbReference type="RefSeq" id="WP_007637214.1">
    <property type="nucleotide sequence ID" value="NC_020514.1"/>
</dbReference>
<dbReference type="OrthoDB" id="5569826at2"/>
<feature type="transmembrane region" description="Helical" evidence="1">
    <location>
        <begin position="38"/>
        <end position="57"/>
    </location>
</feature>
<keyword evidence="3" id="KW-1185">Reference proteome</keyword>
<dbReference type="eggNOG" id="COG3308">
    <property type="taxonomic scope" value="Bacteria"/>
</dbReference>
<dbReference type="EMBL" id="CP003837">
    <property type="protein sequence ID" value="AGH44620.1"/>
    <property type="molecule type" value="Genomic_DNA"/>
</dbReference>
<name>K6YWR7_9ALTE</name>
<protein>
    <recommendedName>
        <fullName evidence="4">DUF2069 domain-containing protein</fullName>
    </recommendedName>
</protein>
<proteinExistence type="predicted"/>
<dbReference type="Proteomes" id="UP000011864">
    <property type="component" value="Chromosome"/>
</dbReference>
<reference evidence="2 3" key="1">
    <citation type="journal article" date="2013" name="Genome Announc.">
        <title>Complete Genome Sequence of Glaciecola psychrophila Strain 170T.</title>
        <authorList>
            <person name="Yin J."/>
            <person name="Chen J."/>
            <person name="Liu G."/>
            <person name="Yu Y."/>
            <person name="Song L."/>
            <person name="Wang X."/>
            <person name="Qu X."/>
        </authorList>
    </citation>
    <scope>NUCLEOTIDE SEQUENCE [LARGE SCALE GENOMIC DNA]</scope>
    <source>
        <strain evidence="2 3">170</strain>
    </source>
</reference>
<evidence type="ECO:0000256" key="1">
    <source>
        <dbReference type="SAM" id="Phobius"/>
    </source>
</evidence>
<evidence type="ECO:0000313" key="2">
    <source>
        <dbReference type="EMBL" id="AGH44620.1"/>
    </source>
</evidence>